<dbReference type="EC" id="3.1.2.14" evidence="1"/>
<feature type="domain" description="Carrier" evidence="8">
    <location>
        <begin position="510"/>
        <end position="587"/>
    </location>
</feature>
<dbReference type="Gene3D" id="3.90.180.10">
    <property type="entry name" value="Medium-chain alcohol dehydrogenases, catalytic domain"/>
    <property type="match status" value="1"/>
</dbReference>
<dbReference type="PANTHER" id="PTHR43775">
    <property type="entry name" value="FATTY ACID SYNTHASE"/>
    <property type="match status" value="1"/>
</dbReference>
<dbReference type="Proteomes" id="UP001153954">
    <property type="component" value="Unassembled WGS sequence"/>
</dbReference>
<dbReference type="Pfam" id="PF00550">
    <property type="entry name" value="PP-binding"/>
    <property type="match status" value="1"/>
</dbReference>
<dbReference type="InterPro" id="IPR036291">
    <property type="entry name" value="NAD(P)-bd_dom_sf"/>
</dbReference>
<dbReference type="InterPro" id="IPR020806">
    <property type="entry name" value="PKS_PP-bd"/>
</dbReference>
<dbReference type="SMART" id="SM00829">
    <property type="entry name" value="PKS_ER"/>
    <property type="match status" value="1"/>
</dbReference>
<dbReference type="AlphaFoldDB" id="A0AAU9U9J6"/>
<evidence type="ECO:0000256" key="7">
    <source>
        <dbReference type="ARBA" id="ARBA00044883"/>
    </source>
</evidence>
<dbReference type="InterPro" id="IPR013968">
    <property type="entry name" value="PKS_KR"/>
</dbReference>
<dbReference type="InterPro" id="IPR050091">
    <property type="entry name" value="PKS_NRPS_Biosynth_Enz"/>
</dbReference>
<reference evidence="9" key="1">
    <citation type="submission" date="2022-03" db="EMBL/GenBank/DDBJ databases">
        <authorList>
            <person name="Tunstrom K."/>
        </authorList>
    </citation>
    <scope>NUCLEOTIDE SEQUENCE</scope>
</reference>
<dbReference type="InterPro" id="IPR009081">
    <property type="entry name" value="PP-bd_ACP"/>
</dbReference>
<dbReference type="InterPro" id="IPR036736">
    <property type="entry name" value="ACP-like_sf"/>
</dbReference>
<dbReference type="Gene3D" id="3.40.50.720">
    <property type="entry name" value="NAD(P)-binding Rossmann-like Domain"/>
    <property type="match status" value="1"/>
</dbReference>
<dbReference type="FunFam" id="3.40.50.720:FF:000209">
    <property type="entry name" value="Polyketide synthase Pks12"/>
    <property type="match status" value="1"/>
</dbReference>
<organism evidence="9 10">
    <name type="scientific">Euphydryas editha</name>
    <name type="common">Edith's checkerspot</name>
    <dbReference type="NCBI Taxonomy" id="104508"/>
    <lineage>
        <taxon>Eukaryota</taxon>
        <taxon>Metazoa</taxon>
        <taxon>Ecdysozoa</taxon>
        <taxon>Arthropoda</taxon>
        <taxon>Hexapoda</taxon>
        <taxon>Insecta</taxon>
        <taxon>Pterygota</taxon>
        <taxon>Neoptera</taxon>
        <taxon>Endopterygota</taxon>
        <taxon>Lepidoptera</taxon>
        <taxon>Glossata</taxon>
        <taxon>Ditrysia</taxon>
        <taxon>Papilionoidea</taxon>
        <taxon>Nymphalidae</taxon>
        <taxon>Nymphalinae</taxon>
        <taxon>Euphydryas</taxon>
    </lineage>
</organism>
<dbReference type="SUPFAM" id="SSF47336">
    <property type="entry name" value="ACP-like"/>
    <property type="match status" value="1"/>
</dbReference>
<dbReference type="PANTHER" id="PTHR43775:SF23">
    <property type="entry name" value="FATTY ACID SYNTHASE 3"/>
    <property type="match status" value="1"/>
</dbReference>
<keyword evidence="6" id="KW-0808">Transferase</keyword>
<dbReference type="InterPro" id="IPR001031">
    <property type="entry name" value="Thioesterase"/>
</dbReference>
<protein>
    <recommendedName>
        <fullName evidence="3">Fatty acid synthase</fullName>
        <ecNumber evidence="2">2.3.1.85</ecNumber>
        <ecNumber evidence="1">3.1.2.14</ecNumber>
    </recommendedName>
</protein>
<dbReference type="Gene3D" id="1.10.1200.10">
    <property type="entry name" value="ACP-like"/>
    <property type="match status" value="1"/>
</dbReference>
<dbReference type="GO" id="GO:0004312">
    <property type="term" value="F:fatty acid synthase activity"/>
    <property type="evidence" value="ECO:0007669"/>
    <property type="project" value="UniProtKB-EC"/>
</dbReference>
<proteinExistence type="predicted"/>
<dbReference type="InterPro" id="IPR020843">
    <property type="entry name" value="ER"/>
</dbReference>
<comment type="catalytic activity">
    <reaction evidence="7">
        <text>acetyl-CoA + n malonyl-CoA + 2n NADPH + 2n H(+) = a long-chain fatty acid + (n+1) CoA + n CO2 + 2n NADP(+).</text>
        <dbReference type="EC" id="2.3.1.85"/>
    </reaction>
</comment>
<sequence>MGIVKNSGIANIVEADRSLIWCIPDEWSFEEAASIPVAYATVYIALVMIGKIKKGESILIHAGSGAVGQAAINVALHYGVEVFTTVGTQEKRDFIKRLYPQIKDSHIGNSRDTSFEGMIKEQTNGKGVNLILNSLSDKKLQASMRCLGYRGRFLEIGKFDISNNTLIDMNFFLNEISFHGIMLDYMFDGTFNNEEFSKNLGHLMSSGIESGAIRPLTYCTFEKDQIEAAFRYMAAGKHIGKIVFKIRDDEHIDNIPTTKLPILDIQAVPRYMCHPDLVYVVIGGLGGFGLELADWLIMREARKVLLTSRKGVSNGYQSSRLRAWAGYGADVRISTHDIITEKGCEEMLKMANSMGTVEAIFNLAVVLKDCIFENQTPETFRTSFAPKGLVTMNLDKMSQKLCPKLKDFVIFSSVSCGRGNAGQTNYGFSNSVMERICERRKKLGLPALAVQWGAIGDVGLVADMQDNDIQLEIGGTLQQRISSCLLTLDKFLRQDNVIVSSIVVAEKKTGSGSGTIMDVVAQILGIKDIKTVSHQVSLADLGMDSIMAVEIKQTFEREYEIFLTAEDIRTLTLARIMELTSKTETNTSITKSVSSVTPEDSAGIRLFIKNFGDEKLATKPFIYLPTINSDGSDNNLFDQENEMVMFILPGLEGCAAGIVNLSRRLEIKVCVLQYYSEETEDDNLDKMVKRLYKTMKERFNPRRPYILLGYSFGSLPMLKLAQMLESEGHSGIAFCIDGSPDFLKATIPTILSIGNETQLQNSLICHTINIAVPKNEVTKTLMDKLKDIESYDERIKWAIKLCPSQKRYSDKFLESMMKSCFYRLKIALNQSETKKIKAPLVLIRAKENPSFLALDDNYGLNKFTDGPITVHLLEDYHVSITENKECAKIINCVLSAQRGGKIAQNVVTNVGKEFNEILNI</sequence>
<dbReference type="SUPFAM" id="SSF53474">
    <property type="entry name" value="alpha/beta-Hydrolases"/>
    <property type="match status" value="1"/>
</dbReference>
<dbReference type="Gene3D" id="3.40.50.1820">
    <property type="entry name" value="alpha/beta hydrolase"/>
    <property type="match status" value="1"/>
</dbReference>
<comment type="caution">
    <text evidence="9">The sequence shown here is derived from an EMBL/GenBank/DDBJ whole genome shotgun (WGS) entry which is preliminary data.</text>
</comment>
<evidence type="ECO:0000256" key="5">
    <source>
        <dbReference type="ARBA" id="ARBA00022553"/>
    </source>
</evidence>
<dbReference type="CDD" id="cd08954">
    <property type="entry name" value="KR_1_FAS_SDR_x"/>
    <property type="match status" value="1"/>
</dbReference>
<gene>
    <name evidence="9" type="ORF">EEDITHA_LOCUS9160</name>
</gene>
<name>A0AAU9U9J6_EUPED</name>
<dbReference type="GO" id="GO:0031177">
    <property type="term" value="F:phosphopantetheine binding"/>
    <property type="evidence" value="ECO:0007669"/>
    <property type="project" value="InterPro"/>
</dbReference>
<dbReference type="SMART" id="SM00823">
    <property type="entry name" value="PKS_PP"/>
    <property type="match status" value="1"/>
</dbReference>
<keyword evidence="10" id="KW-1185">Reference proteome</keyword>
<dbReference type="PROSITE" id="PS50075">
    <property type="entry name" value="CARRIER"/>
    <property type="match status" value="1"/>
</dbReference>
<keyword evidence="5" id="KW-0597">Phosphoprotein</keyword>
<evidence type="ECO:0000256" key="3">
    <source>
        <dbReference type="ARBA" id="ARBA00018769"/>
    </source>
</evidence>
<dbReference type="Pfam" id="PF00975">
    <property type="entry name" value="Thioesterase"/>
    <property type="match status" value="1"/>
</dbReference>
<dbReference type="GO" id="GO:0016297">
    <property type="term" value="F:fatty acyl-[ACP] hydrolase activity"/>
    <property type="evidence" value="ECO:0007669"/>
    <property type="project" value="UniProtKB-EC"/>
</dbReference>
<dbReference type="GO" id="GO:0006633">
    <property type="term" value="P:fatty acid biosynthetic process"/>
    <property type="evidence" value="ECO:0007669"/>
    <property type="project" value="TreeGrafter"/>
</dbReference>
<dbReference type="SMART" id="SM00822">
    <property type="entry name" value="PKS_KR"/>
    <property type="match status" value="1"/>
</dbReference>
<evidence type="ECO:0000313" key="10">
    <source>
        <dbReference type="Proteomes" id="UP001153954"/>
    </source>
</evidence>
<dbReference type="EC" id="2.3.1.85" evidence="2"/>
<dbReference type="Pfam" id="PF13602">
    <property type="entry name" value="ADH_zinc_N_2"/>
    <property type="match status" value="1"/>
</dbReference>
<evidence type="ECO:0000256" key="6">
    <source>
        <dbReference type="ARBA" id="ARBA00022679"/>
    </source>
</evidence>
<dbReference type="InterPro" id="IPR029058">
    <property type="entry name" value="AB_hydrolase_fold"/>
</dbReference>
<evidence type="ECO:0000256" key="1">
    <source>
        <dbReference type="ARBA" id="ARBA00012480"/>
    </source>
</evidence>
<dbReference type="Pfam" id="PF08659">
    <property type="entry name" value="KR"/>
    <property type="match status" value="1"/>
</dbReference>
<dbReference type="GO" id="GO:0016491">
    <property type="term" value="F:oxidoreductase activity"/>
    <property type="evidence" value="ECO:0007669"/>
    <property type="project" value="InterPro"/>
</dbReference>
<evidence type="ECO:0000313" key="9">
    <source>
        <dbReference type="EMBL" id="CAH2093500.1"/>
    </source>
</evidence>
<keyword evidence="4" id="KW-0596">Phosphopantetheine</keyword>
<evidence type="ECO:0000259" key="8">
    <source>
        <dbReference type="PROSITE" id="PS50075"/>
    </source>
</evidence>
<dbReference type="SUPFAM" id="SSF51735">
    <property type="entry name" value="NAD(P)-binding Rossmann-fold domains"/>
    <property type="match status" value="2"/>
</dbReference>
<dbReference type="FunFam" id="1.10.1200.10:FF:000013">
    <property type="entry name" value="Fatty acid synthase"/>
    <property type="match status" value="1"/>
</dbReference>
<evidence type="ECO:0000256" key="2">
    <source>
        <dbReference type="ARBA" id="ARBA00012873"/>
    </source>
</evidence>
<evidence type="ECO:0000256" key="4">
    <source>
        <dbReference type="ARBA" id="ARBA00022450"/>
    </source>
</evidence>
<dbReference type="CDD" id="cd05195">
    <property type="entry name" value="enoyl_red"/>
    <property type="match status" value="1"/>
</dbReference>
<dbReference type="InterPro" id="IPR057326">
    <property type="entry name" value="KR_dom"/>
</dbReference>
<dbReference type="EMBL" id="CAKOGL010000013">
    <property type="protein sequence ID" value="CAH2093500.1"/>
    <property type="molecule type" value="Genomic_DNA"/>
</dbReference>
<accession>A0AAU9U9J6</accession>